<evidence type="ECO:0000313" key="8">
    <source>
        <dbReference type="EMBL" id="KAK7345144.1"/>
    </source>
</evidence>
<keyword evidence="5" id="KW-0472">Membrane</keyword>
<gene>
    <name evidence="8" type="ORF">VNO77_15639</name>
</gene>
<name>A0AAN9M2W0_CANGL</name>
<dbReference type="EMBL" id="JAYMYQ010000003">
    <property type="protein sequence ID" value="KAK7345144.1"/>
    <property type="molecule type" value="Genomic_DNA"/>
</dbReference>
<comment type="caution">
    <text evidence="8">The sequence shown here is derived from an EMBL/GenBank/DDBJ whole genome shotgun (WGS) entry which is preliminary data.</text>
</comment>
<evidence type="ECO:0000256" key="5">
    <source>
        <dbReference type="ARBA" id="ARBA00023136"/>
    </source>
</evidence>
<accession>A0AAN9M2W0</accession>
<dbReference type="GO" id="GO:0031965">
    <property type="term" value="C:nuclear membrane"/>
    <property type="evidence" value="ECO:0007669"/>
    <property type="project" value="UniProtKB-SubCell"/>
</dbReference>
<keyword evidence="6" id="KW-0539">Nucleus</keyword>
<comment type="subcellular location">
    <subcellularLocation>
        <location evidence="1">Nucleus membrane</location>
    </subcellularLocation>
</comment>
<evidence type="ECO:0000256" key="3">
    <source>
        <dbReference type="ARBA" id="ARBA00022692"/>
    </source>
</evidence>
<protein>
    <recommendedName>
        <fullName evidence="7">KASH domain-containing protein</fullName>
    </recommendedName>
</protein>
<keyword evidence="9" id="KW-1185">Reference proteome</keyword>
<evidence type="ECO:0000313" key="9">
    <source>
        <dbReference type="Proteomes" id="UP001367508"/>
    </source>
</evidence>
<evidence type="ECO:0000256" key="4">
    <source>
        <dbReference type="ARBA" id="ARBA00022989"/>
    </source>
</evidence>
<evidence type="ECO:0000256" key="2">
    <source>
        <dbReference type="ARBA" id="ARBA00008619"/>
    </source>
</evidence>
<comment type="similarity">
    <text evidence="2">Belongs to the nesprin family.</text>
</comment>
<evidence type="ECO:0000256" key="6">
    <source>
        <dbReference type="ARBA" id="ARBA00023242"/>
    </source>
</evidence>
<sequence length="247" mass="27145">MAPLPSTFFLYGACMLIPRCFDWSCMASIWLSPSFLSNHSFTKAPIPVLVARIPGASALGTLKRLPACLWFLTYGILDEGEKSLAFFGATKGIVKVLRRGFGFSLILFETSMGRPFLLSFYDHPQSHLCESGIERTSRLWLPKEHPLPESMLLSLLAPSWEVTWEVVRVQMGVLPGAGCRLGNLQEMQLQGLSTHAYPNGVGNHGSALVHAWLGVTFYIWLGLKTTPVALSFSAITLSKKGVSTFGH</sequence>
<evidence type="ECO:0000259" key="7">
    <source>
        <dbReference type="PROSITE" id="PS51049"/>
    </source>
</evidence>
<dbReference type="Proteomes" id="UP001367508">
    <property type="component" value="Unassembled WGS sequence"/>
</dbReference>
<keyword evidence="3" id="KW-0812">Transmembrane</keyword>
<keyword evidence="4" id="KW-1133">Transmembrane helix</keyword>
<proteinExistence type="inferred from homology"/>
<reference evidence="8 9" key="1">
    <citation type="submission" date="2024-01" db="EMBL/GenBank/DDBJ databases">
        <title>The genomes of 5 underutilized Papilionoideae crops provide insights into root nodulation and disease resistanc.</title>
        <authorList>
            <person name="Jiang F."/>
        </authorList>
    </citation>
    <scope>NUCLEOTIDE SEQUENCE [LARGE SCALE GENOMIC DNA]</scope>
    <source>
        <strain evidence="8">LVBAO_FW01</strain>
        <tissue evidence="8">Leaves</tissue>
    </source>
</reference>
<dbReference type="InterPro" id="IPR012315">
    <property type="entry name" value="KASH"/>
</dbReference>
<dbReference type="PROSITE" id="PS51049">
    <property type="entry name" value="KASH"/>
    <property type="match status" value="1"/>
</dbReference>
<organism evidence="8 9">
    <name type="scientific">Canavalia gladiata</name>
    <name type="common">Sword bean</name>
    <name type="synonym">Dolichos gladiatus</name>
    <dbReference type="NCBI Taxonomy" id="3824"/>
    <lineage>
        <taxon>Eukaryota</taxon>
        <taxon>Viridiplantae</taxon>
        <taxon>Streptophyta</taxon>
        <taxon>Embryophyta</taxon>
        <taxon>Tracheophyta</taxon>
        <taxon>Spermatophyta</taxon>
        <taxon>Magnoliopsida</taxon>
        <taxon>eudicotyledons</taxon>
        <taxon>Gunneridae</taxon>
        <taxon>Pentapetalae</taxon>
        <taxon>rosids</taxon>
        <taxon>fabids</taxon>
        <taxon>Fabales</taxon>
        <taxon>Fabaceae</taxon>
        <taxon>Papilionoideae</taxon>
        <taxon>50 kb inversion clade</taxon>
        <taxon>NPAAA clade</taxon>
        <taxon>indigoferoid/millettioid clade</taxon>
        <taxon>Phaseoleae</taxon>
        <taxon>Canavalia</taxon>
    </lineage>
</organism>
<evidence type="ECO:0000256" key="1">
    <source>
        <dbReference type="ARBA" id="ARBA00004126"/>
    </source>
</evidence>
<dbReference type="AlphaFoldDB" id="A0AAN9M2W0"/>
<feature type="domain" description="KASH" evidence="7">
    <location>
        <begin position="1"/>
        <end position="48"/>
    </location>
</feature>